<reference evidence="1 2" key="1">
    <citation type="journal article" date="2017" name="Nat. Commun.">
        <title>Genome assembly with in vitro proximity ligation data and whole-genome triplication in lettuce.</title>
        <authorList>
            <person name="Reyes-Chin-Wo S."/>
            <person name="Wang Z."/>
            <person name="Yang X."/>
            <person name="Kozik A."/>
            <person name="Arikit S."/>
            <person name="Song C."/>
            <person name="Xia L."/>
            <person name="Froenicke L."/>
            <person name="Lavelle D.O."/>
            <person name="Truco M.J."/>
            <person name="Xia R."/>
            <person name="Zhu S."/>
            <person name="Xu C."/>
            <person name="Xu H."/>
            <person name="Xu X."/>
            <person name="Cox K."/>
            <person name="Korf I."/>
            <person name="Meyers B.C."/>
            <person name="Michelmore R.W."/>
        </authorList>
    </citation>
    <scope>NUCLEOTIDE SEQUENCE [LARGE SCALE GENOMIC DNA]</scope>
    <source>
        <strain evidence="2">cv. Salinas</strain>
        <tissue evidence="1">Seedlings</tissue>
    </source>
</reference>
<dbReference type="OrthoDB" id="2011849at2759"/>
<dbReference type="Proteomes" id="UP000235145">
    <property type="component" value="Unassembled WGS sequence"/>
</dbReference>
<proteinExistence type="predicted"/>
<keyword evidence="2" id="KW-1185">Reference proteome</keyword>
<dbReference type="InterPro" id="IPR007493">
    <property type="entry name" value="DUF538"/>
</dbReference>
<protein>
    <submittedName>
        <fullName evidence="1">Uncharacterized protein</fullName>
    </submittedName>
</protein>
<sequence length="165" mass="18730">MDSLMGFWFNSQAKEISNVGKDINDVPKNMGKGAKKIVKNATEKKQKPLPEVLKEYDLPSGLFPREVKKYELDEATKKLTVTLPKFCEVTYRDSSILRFSNSVTAHLEKAKLSEIEGLKTKGMLWVKVTCIAREDTKLHFTAGLGKTRETKVYEMVRDGIPVDKF</sequence>
<organism evidence="1 2">
    <name type="scientific">Lactuca sativa</name>
    <name type="common">Garden lettuce</name>
    <dbReference type="NCBI Taxonomy" id="4236"/>
    <lineage>
        <taxon>Eukaryota</taxon>
        <taxon>Viridiplantae</taxon>
        <taxon>Streptophyta</taxon>
        <taxon>Embryophyta</taxon>
        <taxon>Tracheophyta</taxon>
        <taxon>Spermatophyta</taxon>
        <taxon>Magnoliopsida</taxon>
        <taxon>eudicotyledons</taxon>
        <taxon>Gunneridae</taxon>
        <taxon>Pentapetalae</taxon>
        <taxon>asterids</taxon>
        <taxon>campanulids</taxon>
        <taxon>Asterales</taxon>
        <taxon>Asteraceae</taxon>
        <taxon>Cichorioideae</taxon>
        <taxon>Cichorieae</taxon>
        <taxon>Lactucinae</taxon>
        <taxon>Lactuca</taxon>
    </lineage>
</organism>
<gene>
    <name evidence="1" type="ORF">LSAT_V11C500282870</name>
</gene>
<evidence type="ECO:0000313" key="2">
    <source>
        <dbReference type="Proteomes" id="UP000235145"/>
    </source>
</evidence>
<dbReference type="AlphaFoldDB" id="A0A9R1VM14"/>
<evidence type="ECO:0000313" key="1">
    <source>
        <dbReference type="EMBL" id="KAJ0207252.1"/>
    </source>
</evidence>
<dbReference type="Gene3D" id="2.30.240.10">
    <property type="entry name" value="At5g01610-like"/>
    <property type="match status" value="1"/>
</dbReference>
<dbReference type="Pfam" id="PF04398">
    <property type="entry name" value="DUF538"/>
    <property type="match status" value="1"/>
</dbReference>
<comment type="caution">
    <text evidence="1">The sequence shown here is derived from an EMBL/GenBank/DDBJ whole genome shotgun (WGS) entry which is preliminary data.</text>
</comment>
<dbReference type="PANTHER" id="PTHR31676">
    <property type="entry name" value="T31J12.3 PROTEIN-RELATED"/>
    <property type="match status" value="1"/>
</dbReference>
<name>A0A9R1VM14_LACSA</name>
<dbReference type="PANTHER" id="PTHR31676:SF194">
    <property type="match status" value="1"/>
</dbReference>
<dbReference type="SUPFAM" id="SSF141562">
    <property type="entry name" value="At5g01610-like"/>
    <property type="match status" value="1"/>
</dbReference>
<dbReference type="InterPro" id="IPR036758">
    <property type="entry name" value="At5g01610-like"/>
</dbReference>
<dbReference type="EMBL" id="NBSK02000005">
    <property type="protein sequence ID" value="KAJ0207252.1"/>
    <property type="molecule type" value="Genomic_DNA"/>
</dbReference>
<accession>A0A9R1VM14</accession>